<dbReference type="PANTHER" id="PTHR38378">
    <property type="entry name" value="MYOSIN HEAVY CHAIN-LIKE PROTEIN"/>
    <property type="match status" value="1"/>
</dbReference>
<reference evidence="2" key="2">
    <citation type="submission" date="2023-05" db="EMBL/GenBank/DDBJ databases">
        <authorList>
            <person name="Schelkunov M.I."/>
        </authorList>
    </citation>
    <scope>NUCLEOTIDE SEQUENCE</scope>
    <source>
        <strain evidence="2">Hsosn_3</strain>
        <tissue evidence="2">Leaf</tissue>
    </source>
</reference>
<gene>
    <name evidence="2" type="ORF">POM88_035107</name>
</gene>
<evidence type="ECO:0000313" key="2">
    <source>
        <dbReference type="EMBL" id="KAK1369015.1"/>
    </source>
</evidence>
<reference evidence="2" key="1">
    <citation type="submission" date="2023-02" db="EMBL/GenBank/DDBJ databases">
        <title>Genome of toxic invasive species Heracleum sosnowskyi carries increased number of genes despite the absence of recent whole-genome duplications.</title>
        <authorList>
            <person name="Schelkunov M."/>
            <person name="Shtratnikova V."/>
            <person name="Makarenko M."/>
            <person name="Klepikova A."/>
            <person name="Omelchenko D."/>
            <person name="Novikova G."/>
            <person name="Obukhova E."/>
            <person name="Bogdanov V."/>
            <person name="Penin A."/>
            <person name="Logacheva M."/>
        </authorList>
    </citation>
    <scope>NUCLEOTIDE SEQUENCE</scope>
    <source>
        <strain evidence="2">Hsosn_3</strain>
        <tissue evidence="2">Leaf</tissue>
    </source>
</reference>
<keyword evidence="1" id="KW-0175">Coiled coil</keyword>
<dbReference type="EMBL" id="JAUIZM010000008">
    <property type="protein sequence ID" value="KAK1369015.1"/>
    <property type="molecule type" value="Genomic_DNA"/>
</dbReference>
<name>A0AAD8MB75_9APIA</name>
<feature type="coiled-coil region" evidence="1">
    <location>
        <begin position="33"/>
        <end position="67"/>
    </location>
</feature>
<dbReference type="PANTHER" id="PTHR38378:SF3">
    <property type="entry name" value="MYOSIN HEAVY CHAIN-LIKE PROTEIN"/>
    <property type="match status" value="1"/>
</dbReference>
<evidence type="ECO:0000313" key="3">
    <source>
        <dbReference type="Proteomes" id="UP001237642"/>
    </source>
</evidence>
<evidence type="ECO:0000256" key="1">
    <source>
        <dbReference type="SAM" id="Coils"/>
    </source>
</evidence>
<accession>A0AAD8MB75</accession>
<sequence>MKKDLNACLVARKRLEVMCSIIGKEKEIMAAELARKNYELSELEEHVNDLRAQNKTLLQKVKEFAADHEDKLGKGKGILERNAADLQGKGKVEGNAADLQVRNKALSEQLLRSLDAYRLIKRKLRNTQEEALVMRENMEKMSEKVGAGLQHVRAMKQQIATQSEDDKLVFFKEGTAKVEHVFECLEMMVSKHVERKE</sequence>
<organism evidence="2 3">
    <name type="scientific">Heracleum sosnowskyi</name>
    <dbReference type="NCBI Taxonomy" id="360622"/>
    <lineage>
        <taxon>Eukaryota</taxon>
        <taxon>Viridiplantae</taxon>
        <taxon>Streptophyta</taxon>
        <taxon>Embryophyta</taxon>
        <taxon>Tracheophyta</taxon>
        <taxon>Spermatophyta</taxon>
        <taxon>Magnoliopsida</taxon>
        <taxon>eudicotyledons</taxon>
        <taxon>Gunneridae</taxon>
        <taxon>Pentapetalae</taxon>
        <taxon>asterids</taxon>
        <taxon>campanulids</taxon>
        <taxon>Apiales</taxon>
        <taxon>Apiaceae</taxon>
        <taxon>Apioideae</taxon>
        <taxon>apioid superclade</taxon>
        <taxon>Tordylieae</taxon>
        <taxon>Tordyliinae</taxon>
        <taxon>Heracleum</taxon>
    </lineage>
</organism>
<comment type="caution">
    <text evidence="2">The sequence shown here is derived from an EMBL/GenBank/DDBJ whole genome shotgun (WGS) entry which is preliminary data.</text>
</comment>
<dbReference type="AlphaFoldDB" id="A0AAD8MB75"/>
<keyword evidence="3" id="KW-1185">Reference proteome</keyword>
<dbReference type="Proteomes" id="UP001237642">
    <property type="component" value="Unassembled WGS sequence"/>
</dbReference>
<proteinExistence type="predicted"/>
<protein>
    <submittedName>
        <fullName evidence="2">Uncharacterized protein</fullName>
    </submittedName>
</protein>